<dbReference type="AlphaFoldDB" id="A0AAN9FHC8"/>
<evidence type="ECO:0000313" key="2">
    <source>
        <dbReference type="Proteomes" id="UP001359559"/>
    </source>
</evidence>
<sequence>MREGEWKLSSKIKRFWAYPTHPNNLFVYLKREREREKEEKTKHKNDSVAIVPNERKPLESRWRTIHNSSHRFGFAELMIPA</sequence>
<gene>
    <name evidence="1" type="ORF">RJT34_28197</name>
</gene>
<keyword evidence="2" id="KW-1185">Reference proteome</keyword>
<comment type="caution">
    <text evidence="1">The sequence shown here is derived from an EMBL/GenBank/DDBJ whole genome shotgun (WGS) entry which is preliminary data.</text>
</comment>
<protein>
    <submittedName>
        <fullName evidence="1">Uncharacterized protein</fullName>
    </submittedName>
</protein>
<evidence type="ECO:0000313" key="1">
    <source>
        <dbReference type="EMBL" id="KAK7271923.1"/>
    </source>
</evidence>
<organism evidence="1 2">
    <name type="scientific">Clitoria ternatea</name>
    <name type="common">Butterfly pea</name>
    <dbReference type="NCBI Taxonomy" id="43366"/>
    <lineage>
        <taxon>Eukaryota</taxon>
        <taxon>Viridiplantae</taxon>
        <taxon>Streptophyta</taxon>
        <taxon>Embryophyta</taxon>
        <taxon>Tracheophyta</taxon>
        <taxon>Spermatophyta</taxon>
        <taxon>Magnoliopsida</taxon>
        <taxon>eudicotyledons</taxon>
        <taxon>Gunneridae</taxon>
        <taxon>Pentapetalae</taxon>
        <taxon>rosids</taxon>
        <taxon>fabids</taxon>
        <taxon>Fabales</taxon>
        <taxon>Fabaceae</taxon>
        <taxon>Papilionoideae</taxon>
        <taxon>50 kb inversion clade</taxon>
        <taxon>NPAAA clade</taxon>
        <taxon>indigoferoid/millettioid clade</taxon>
        <taxon>Phaseoleae</taxon>
        <taxon>Clitoria</taxon>
    </lineage>
</organism>
<reference evidence="1 2" key="1">
    <citation type="submission" date="2024-01" db="EMBL/GenBank/DDBJ databases">
        <title>The genomes of 5 underutilized Papilionoideae crops provide insights into root nodulation and disease resistance.</title>
        <authorList>
            <person name="Yuan L."/>
        </authorList>
    </citation>
    <scope>NUCLEOTIDE SEQUENCE [LARGE SCALE GENOMIC DNA]</scope>
    <source>
        <strain evidence="1">LY-2023</strain>
        <tissue evidence="1">Leaf</tissue>
    </source>
</reference>
<name>A0AAN9FHC8_CLITE</name>
<accession>A0AAN9FHC8</accession>
<dbReference type="Proteomes" id="UP001359559">
    <property type="component" value="Unassembled WGS sequence"/>
</dbReference>
<proteinExistence type="predicted"/>
<dbReference type="EMBL" id="JAYKXN010000007">
    <property type="protein sequence ID" value="KAK7271923.1"/>
    <property type="molecule type" value="Genomic_DNA"/>
</dbReference>